<name>A0ACC0CIG1_9PEZI</name>
<organism evidence="1 2">
    <name type="scientific">Hypoxylon rubiginosum</name>
    <dbReference type="NCBI Taxonomy" id="110542"/>
    <lineage>
        <taxon>Eukaryota</taxon>
        <taxon>Fungi</taxon>
        <taxon>Dikarya</taxon>
        <taxon>Ascomycota</taxon>
        <taxon>Pezizomycotina</taxon>
        <taxon>Sordariomycetes</taxon>
        <taxon>Xylariomycetidae</taxon>
        <taxon>Xylariales</taxon>
        <taxon>Hypoxylaceae</taxon>
        <taxon>Hypoxylon</taxon>
    </lineage>
</organism>
<proteinExistence type="predicted"/>
<keyword evidence="2" id="KW-1185">Reference proteome</keyword>
<protein>
    <submittedName>
        <fullName evidence="1">Uncharacterized protein</fullName>
    </submittedName>
</protein>
<reference evidence="1 2" key="1">
    <citation type="journal article" date="2022" name="New Phytol.">
        <title>Ecological generalism drives hyperdiversity of secondary metabolite gene clusters in xylarialean endophytes.</title>
        <authorList>
            <person name="Franco M.E.E."/>
            <person name="Wisecaver J.H."/>
            <person name="Arnold A.E."/>
            <person name="Ju Y.M."/>
            <person name="Slot J.C."/>
            <person name="Ahrendt S."/>
            <person name="Moore L.P."/>
            <person name="Eastman K.E."/>
            <person name="Scott K."/>
            <person name="Konkel Z."/>
            <person name="Mondo S.J."/>
            <person name="Kuo A."/>
            <person name="Hayes R.D."/>
            <person name="Haridas S."/>
            <person name="Andreopoulos B."/>
            <person name="Riley R."/>
            <person name="LaButti K."/>
            <person name="Pangilinan J."/>
            <person name="Lipzen A."/>
            <person name="Amirebrahimi M."/>
            <person name="Yan J."/>
            <person name="Adam C."/>
            <person name="Keymanesh K."/>
            <person name="Ng V."/>
            <person name="Louie K."/>
            <person name="Northen T."/>
            <person name="Drula E."/>
            <person name="Henrissat B."/>
            <person name="Hsieh H.M."/>
            <person name="Youens-Clark K."/>
            <person name="Lutzoni F."/>
            <person name="Miadlikowska J."/>
            <person name="Eastwood D.C."/>
            <person name="Hamelin R.C."/>
            <person name="Grigoriev I.V."/>
            <person name="U'Ren J.M."/>
        </authorList>
    </citation>
    <scope>NUCLEOTIDE SEQUENCE [LARGE SCALE GENOMIC DNA]</scope>
    <source>
        <strain evidence="1 2">ER1909</strain>
    </source>
</reference>
<accession>A0ACC0CIG1</accession>
<sequence>MDSPDDTKMLVEALGGLPLGLAQAAQYIRARKLSYRNFLDIFHEKREILQDKELPGFWEYTKNPGGSESEANKQLRIGIQTTWVMSFEYLESCEDGASKCHLLTLSAYLDTKSISGAAFDPWLSRVARAIQDSDSVQPEVDETTVNPTKTRIIERSTWARPLLDEDRRNVVFLDFLADAQKIGLISIKEHGPNGPVYWIHALVARWLRRQYDDDYILEAAFLTSELNRSLYKSNPNTDLIYEAIRHSTSCINLKTHLRNLTFGVGDLRDVGLALCLRANFAGNQSLEVYDILRFAANEIARLEPSMSRLLHHSDGDYSMSSILFDMGSIKQARGENVEAVKDLLRAKQAALSEDDADIFIGIVCGLIDLYVAQNDNEKLVSIYDDLPKKLGNRLSPFFLSLHDILSYTLHHLKPRPNLSSKAVERLLNSTQDMPEIITRYYLAMSYSFTGDYEQVITQLELVLHSNTQMNDFRERERDLAFLRVASSLLRTVALHRNNRISHPEMVHQTVTYITESEQLSDIEKSRLTSFMLVIFKGSIIDLVDVIHLYLWKLFAETENPEGSIIHSANALKFSLYMAILEGTLSYQQLKDAKALIKVNGPLLESKQEHSLNQALALGYKVLGELEESI</sequence>
<evidence type="ECO:0000313" key="2">
    <source>
        <dbReference type="Proteomes" id="UP001497680"/>
    </source>
</evidence>
<dbReference type="EMBL" id="MU394480">
    <property type="protein sequence ID" value="KAI6080142.1"/>
    <property type="molecule type" value="Genomic_DNA"/>
</dbReference>
<comment type="caution">
    <text evidence="1">The sequence shown here is derived from an EMBL/GenBank/DDBJ whole genome shotgun (WGS) entry which is preliminary data.</text>
</comment>
<gene>
    <name evidence="1" type="ORF">F4821DRAFT_84060</name>
</gene>
<evidence type="ECO:0000313" key="1">
    <source>
        <dbReference type="EMBL" id="KAI6080142.1"/>
    </source>
</evidence>
<dbReference type="Proteomes" id="UP001497680">
    <property type="component" value="Unassembled WGS sequence"/>
</dbReference>